<proteinExistence type="predicted"/>
<dbReference type="Gene3D" id="1.10.287.1060">
    <property type="entry name" value="ESAT-6-like"/>
    <property type="match status" value="1"/>
</dbReference>
<dbReference type="InterPro" id="IPR036689">
    <property type="entry name" value="ESAT-6-like_sf"/>
</dbReference>
<name>A0ABS4PRA1_9PSEU</name>
<dbReference type="RefSeq" id="WP_209665212.1">
    <property type="nucleotide sequence ID" value="NZ_JAGGMS010000001.1"/>
</dbReference>
<gene>
    <name evidence="1" type="ORF">JOM49_003369</name>
</gene>
<evidence type="ECO:0000313" key="2">
    <source>
        <dbReference type="Proteomes" id="UP000741013"/>
    </source>
</evidence>
<dbReference type="Proteomes" id="UP000741013">
    <property type="component" value="Unassembled WGS sequence"/>
</dbReference>
<evidence type="ECO:0000313" key="1">
    <source>
        <dbReference type="EMBL" id="MBP2181843.1"/>
    </source>
</evidence>
<organism evidence="1 2">
    <name type="scientific">Amycolatopsis magusensis</name>
    <dbReference type="NCBI Taxonomy" id="882444"/>
    <lineage>
        <taxon>Bacteria</taxon>
        <taxon>Bacillati</taxon>
        <taxon>Actinomycetota</taxon>
        <taxon>Actinomycetes</taxon>
        <taxon>Pseudonocardiales</taxon>
        <taxon>Pseudonocardiaceae</taxon>
        <taxon>Amycolatopsis</taxon>
    </lineage>
</organism>
<sequence>MPDGYTVNTTSLAARVGELRAVAGAVTAAASALDSAGGDLGPGDLNAAVTEVAQEWRDGLAEMTAKIDKIAGNVADAVDGYETCEATSTESFRQVFGTVVAP</sequence>
<comment type="caution">
    <text evidence="1">The sequence shown here is derived from an EMBL/GenBank/DDBJ whole genome shotgun (WGS) entry which is preliminary data.</text>
</comment>
<dbReference type="EMBL" id="JAGGMS010000001">
    <property type="protein sequence ID" value="MBP2181843.1"/>
    <property type="molecule type" value="Genomic_DNA"/>
</dbReference>
<keyword evidence="2" id="KW-1185">Reference proteome</keyword>
<accession>A0ABS4PRA1</accession>
<protein>
    <recommendedName>
        <fullName evidence="3">Excreted virulence factor EspC, type VII ESX diderm</fullName>
    </recommendedName>
</protein>
<dbReference type="SUPFAM" id="SSF140453">
    <property type="entry name" value="EsxAB dimer-like"/>
    <property type="match status" value="1"/>
</dbReference>
<evidence type="ECO:0008006" key="3">
    <source>
        <dbReference type="Google" id="ProtNLM"/>
    </source>
</evidence>
<reference evidence="1 2" key="1">
    <citation type="submission" date="2021-03" db="EMBL/GenBank/DDBJ databases">
        <title>Sequencing the genomes of 1000 actinobacteria strains.</title>
        <authorList>
            <person name="Klenk H.-P."/>
        </authorList>
    </citation>
    <scope>NUCLEOTIDE SEQUENCE [LARGE SCALE GENOMIC DNA]</scope>
    <source>
        <strain evidence="1 2">DSM 45510</strain>
    </source>
</reference>